<dbReference type="Proteomes" id="UP000002207">
    <property type="component" value="Chromosome"/>
</dbReference>
<dbReference type="InterPro" id="IPR036249">
    <property type="entry name" value="Thioredoxin-like_sf"/>
</dbReference>
<feature type="chain" id="PRO_5002907103" evidence="9">
    <location>
        <begin position="37"/>
        <end position="732"/>
    </location>
</feature>
<feature type="transmembrane region" description="Helical" evidence="8">
    <location>
        <begin position="463"/>
        <end position="486"/>
    </location>
</feature>
<dbReference type="InterPro" id="IPR013766">
    <property type="entry name" value="Thioredoxin_domain"/>
</dbReference>
<keyword evidence="12" id="KW-1185">Reference proteome</keyword>
<dbReference type="OrthoDB" id="9811036at2"/>
<keyword evidence="7" id="KW-0676">Redox-active center</keyword>
<evidence type="ECO:0000256" key="1">
    <source>
        <dbReference type="ARBA" id="ARBA00004651"/>
    </source>
</evidence>
<dbReference type="PROSITE" id="PS00194">
    <property type="entry name" value="THIOREDOXIN_1"/>
    <property type="match status" value="1"/>
</dbReference>
<evidence type="ECO:0000259" key="10">
    <source>
        <dbReference type="PROSITE" id="PS51352"/>
    </source>
</evidence>
<evidence type="ECO:0000256" key="4">
    <source>
        <dbReference type="ARBA" id="ARBA00022748"/>
    </source>
</evidence>
<keyword evidence="2" id="KW-1003">Cell membrane</keyword>
<organism evidence="11 12">
    <name type="scientific">Acidobacterium capsulatum (strain ATCC 51196 / DSM 11244 / BCRC 80197 / JCM 7670 / NBRC 15755 / NCIMB 13165 / 161)</name>
    <dbReference type="NCBI Taxonomy" id="240015"/>
    <lineage>
        <taxon>Bacteria</taxon>
        <taxon>Pseudomonadati</taxon>
        <taxon>Acidobacteriota</taxon>
        <taxon>Terriglobia</taxon>
        <taxon>Terriglobales</taxon>
        <taxon>Acidobacteriaceae</taxon>
        <taxon>Acidobacterium</taxon>
    </lineage>
</organism>
<feature type="transmembrane region" description="Helical" evidence="8">
    <location>
        <begin position="530"/>
        <end position="550"/>
    </location>
</feature>
<dbReference type="PROSITE" id="PS51352">
    <property type="entry name" value="THIOREDOXIN_2"/>
    <property type="match status" value="1"/>
</dbReference>
<dbReference type="InterPro" id="IPR035671">
    <property type="entry name" value="DsbD_gamma"/>
</dbReference>
<dbReference type="HOGENOM" id="CLU_014657_1_0_0"/>
<keyword evidence="3 8" id="KW-0812">Transmembrane</keyword>
<keyword evidence="11" id="KW-0560">Oxidoreductase</keyword>
<dbReference type="InterPro" id="IPR028250">
    <property type="entry name" value="DsbDN"/>
</dbReference>
<dbReference type="eggNOG" id="COG4233">
    <property type="taxonomic scope" value="Bacteria"/>
</dbReference>
<evidence type="ECO:0000256" key="7">
    <source>
        <dbReference type="ARBA" id="ARBA00023284"/>
    </source>
</evidence>
<evidence type="ECO:0000256" key="3">
    <source>
        <dbReference type="ARBA" id="ARBA00022692"/>
    </source>
</evidence>
<name>C1F3I6_ACIC5</name>
<dbReference type="Gene3D" id="3.40.30.10">
    <property type="entry name" value="Glutaredoxin"/>
    <property type="match status" value="1"/>
</dbReference>
<evidence type="ECO:0000313" key="12">
    <source>
        <dbReference type="Proteomes" id="UP000002207"/>
    </source>
</evidence>
<accession>C1F3I6</accession>
<dbReference type="EC" id="1.8.1.8" evidence="11"/>
<feature type="transmembrane region" description="Helical" evidence="8">
    <location>
        <begin position="507"/>
        <end position="524"/>
    </location>
</feature>
<gene>
    <name evidence="11" type="ordered locus">ACP_0976</name>
</gene>
<dbReference type="GO" id="GO:0047134">
    <property type="term" value="F:protein-disulfide reductase [NAD(P)H] activity"/>
    <property type="evidence" value="ECO:0007669"/>
    <property type="project" value="UniProtKB-EC"/>
</dbReference>
<dbReference type="InParanoid" id="C1F3I6"/>
<dbReference type="GO" id="GO:0045454">
    <property type="term" value="P:cell redox homeostasis"/>
    <property type="evidence" value="ECO:0007669"/>
    <property type="project" value="TreeGrafter"/>
</dbReference>
<dbReference type="InterPro" id="IPR003834">
    <property type="entry name" value="Cyt_c_assmbl_TM_dom"/>
</dbReference>
<dbReference type="GO" id="GO:0017004">
    <property type="term" value="P:cytochrome complex assembly"/>
    <property type="evidence" value="ECO:0007669"/>
    <property type="project" value="UniProtKB-KW"/>
</dbReference>
<dbReference type="KEGG" id="aca:ACP_0976"/>
<evidence type="ECO:0000313" key="11">
    <source>
        <dbReference type="EMBL" id="ACO34656.1"/>
    </source>
</evidence>
<dbReference type="InterPro" id="IPR017937">
    <property type="entry name" value="Thioredoxin_CS"/>
</dbReference>
<feature type="transmembrane region" description="Helical" evidence="8">
    <location>
        <begin position="429"/>
        <end position="451"/>
    </location>
</feature>
<sequence>MPNFPAWPGRASRFVWQAMLCLMLLCTLAACTPARAQDSLSAQHLRLTLLMPPAQLYPGQTFTAGLDFQMDPGWHIYWINAGDSGEPPNVKWMLPKGVTAGELQYPPPQRLPLGPLMDFGYENEVVLPVTMHVAPGFHPGSTHAEILADVSWLVCQNVCLPGQGTLKITRETLPRAPAIPTVNIQAQQKIASFEAKMPQPLPRGDMARFQTTAKGFRLAVLLGHKEAKAEFFPLDFTVIANAAPQPVEPLQKGVALSLTKDDSMQQAPKRLHGVLEVGSGQAYLISALPGSLPASAMEQGSSVMPMLRAVLLALVGGMLLNLMPCVFPVLFIKGLALVQSSQHERKKMRAHGWVYTLGILVSFWAVVAVLLILRAAGQQLGWGFQFQSPLFLALMAMLLFFMGLSLAGQFEIGLTLTSAGGSLAQKQGYAGSFFTGVLAMVVATPCTAPFMGPAIGYALAHSAMTSFAVFTGVGLGLALPYLLLAYNPGWTRLLPKPGAWMEILKQAVSIPIFGTVIWMVWLYTESAGSYALMALLSAFLLLAIAGWTLGRWPAKRVATLVALLIIAAAIALPWYVGRVLGDSTQQTKTAASRAGAQTEWQPYSPALLQQYLSEGKPVFVDFTADWCLSCQVNQRVVLDRDDVQKALKSSGVELLKADWTHHDKNISEALQQLGRSGIPTYALYSGQAGAPPQLLPEVLTPGIVFNALNSLPHTATVGSAGSASASSATTAK</sequence>
<dbReference type="Pfam" id="PF02683">
    <property type="entry name" value="DsbD_TM"/>
    <property type="match status" value="1"/>
</dbReference>
<dbReference type="RefSeq" id="WP_015896137.1">
    <property type="nucleotide sequence ID" value="NC_012483.1"/>
</dbReference>
<feature type="transmembrane region" description="Helical" evidence="8">
    <location>
        <begin position="353"/>
        <end position="376"/>
    </location>
</feature>
<dbReference type="FunCoup" id="C1F3I6">
    <property type="interactions" value="85"/>
</dbReference>
<dbReference type="eggNOG" id="COG4232">
    <property type="taxonomic scope" value="Bacteria"/>
</dbReference>
<evidence type="ECO:0000256" key="6">
    <source>
        <dbReference type="ARBA" id="ARBA00023136"/>
    </source>
</evidence>
<evidence type="ECO:0000256" key="8">
    <source>
        <dbReference type="SAM" id="Phobius"/>
    </source>
</evidence>
<evidence type="ECO:0000256" key="5">
    <source>
        <dbReference type="ARBA" id="ARBA00022989"/>
    </source>
</evidence>
<dbReference type="PANTHER" id="PTHR32234">
    <property type="entry name" value="THIOL:DISULFIDE INTERCHANGE PROTEIN DSBD"/>
    <property type="match status" value="1"/>
</dbReference>
<proteinExistence type="predicted"/>
<dbReference type="GO" id="GO:0005886">
    <property type="term" value="C:plasma membrane"/>
    <property type="evidence" value="ECO:0007669"/>
    <property type="project" value="UniProtKB-SubCell"/>
</dbReference>
<evidence type="ECO:0000256" key="9">
    <source>
        <dbReference type="SAM" id="SignalP"/>
    </source>
</evidence>
<feature type="domain" description="Thioredoxin" evidence="10">
    <location>
        <begin position="561"/>
        <end position="713"/>
    </location>
</feature>
<keyword evidence="5 8" id="KW-1133">Transmembrane helix</keyword>
<dbReference type="EMBL" id="CP001472">
    <property type="protein sequence ID" value="ACO34656.1"/>
    <property type="molecule type" value="Genomic_DNA"/>
</dbReference>
<dbReference type="AlphaFoldDB" id="C1F3I6"/>
<feature type="transmembrane region" description="Helical" evidence="8">
    <location>
        <begin position="557"/>
        <end position="576"/>
    </location>
</feature>
<feature type="signal peptide" evidence="9">
    <location>
        <begin position="1"/>
        <end position="36"/>
    </location>
</feature>
<dbReference type="Pfam" id="PF11412">
    <property type="entry name" value="DsbD_N"/>
    <property type="match status" value="1"/>
</dbReference>
<protein>
    <submittedName>
        <fullName evidence="11">Thioredoxin, DsbD family</fullName>
        <ecNumber evidence="11">1.8.1.8</ecNumber>
    </submittedName>
</protein>
<evidence type="ECO:0000256" key="2">
    <source>
        <dbReference type="ARBA" id="ARBA00022475"/>
    </source>
</evidence>
<feature type="transmembrane region" description="Helical" evidence="8">
    <location>
        <begin position="309"/>
        <end position="332"/>
    </location>
</feature>
<dbReference type="SUPFAM" id="SSF52833">
    <property type="entry name" value="Thioredoxin-like"/>
    <property type="match status" value="1"/>
</dbReference>
<feature type="transmembrane region" description="Helical" evidence="8">
    <location>
        <begin position="388"/>
        <end position="408"/>
    </location>
</feature>
<dbReference type="STRING" id="240015.ACP_0976"/>
<keyword evidence="6 8" id="KW-0472">Membrane</keyword>
<keyword evidence="9" id="KW-0732">Signal</keyword>
<dbReference type="PANTHER" id="PTHR32234:SF3">
    <property type="entry name" value="SUPPRESSION OF COPPER SENSITIVITY PROTEIN"/>
    <property type="match status" value="1"/>
</dbReference>
<keyword evidence="4" id="KW-0201">Cytochrome c-type biogenesis</keyword>
<dbReference type="CDD" id="cd02953">
    <property type="entry name" value="DsbDgamma"/>
    <property type="match status" value="1"/>
</dbReference>
<reference evidence="11 12" key="1">
    <citation type="journal article" date="2009" name="Appl. Environ. Microbiol.">
        <title>Three genomes from the phylum Acidobacteria provide insight into the lifestyles of these microorganisms in soils.</title>
        <authorList>
            <person name="Ward N.L."/>
            <person name="Challacombe J.F."/>
            <person name="Janssen P.H."/>
            <person name="Henrissat B."/>
            <person name="Coutinho P.M."/>
            <person name="Wu M."/>
            <person name="Xie G."/>
            <person name="Haft D.H."/>
            <person name="Sait M."/>
            <person name="Badger J."/>
            <person name="Barabote R.D."/>
            <person name="Bradley B."/>
            <person name="Brettin T.S."/>
            <person name="Brinkac L.M."/>
            <person name="Bruce D."/>
            <person name="Creasy T."/>
            <person name="Daugherty S.C."/>
            <person name="Davidsen T.M."/>
            <person name="DeBoy R.T."/>
            <person name="Detter J.C."/>
            <person name="Dodson R.J."/>
            <person name="Durkin A.S."/>
            <person name="Ganapathy A."/>
            <person name="Gwinn-Giglio M."/>
            <person name="Han C.S."/>
            <person name="Khouri H."/>
            <person name="Kiss H."/>
            <person name="Kothari S.P."/>
            <person name="Madupu R."/>
            <person name="Nelson K.E."/>
            <person name="Nelson W.C."/>
            <person name="Paulsen I."/>
            <person name="Penn K."/>
            <person name="Ren Q."/>
            <person name="Rosovitz M.J."/>
            <person name="Selengut J.D."/>
            <person name="Shrivastava S."/>
            <person name="Sullivan S.A."/>
            <person name="Tapia R."/>
            <person name="Thompson L.S."/>
            <person name="Watkins K.L."/>
            <person name="Yang Q."/>
            <person name="Yu C."/>
            <person name="Zafar N."/>
            <person name="Zhou L."/>
            <person name="Kuske C.R."/>
        </authorList>
    </citation>
    <scope>NUCLEOTIDE SEQUENCE [LARGE SCALE GENOMIC DNA]</scope>
    <source>
        <strain evidence="12">ATCC 51196 / DSM 11244 / BCRC 80197 / JCM 7670 / NBRC 15755 / NCIMB 13165 / 161</strain>
    </source>
</reference>
<comment type="subcellular location">
    <subcellularLocation>
        <location evidence="1">Cell membrane</location>
        <topology evidence="1">Multi-pass membrane protein</topology>
    </subcellularLocation>
</comment>
<dbReference type="Pfam" id="PF13899">
    <property type="entry name" value="Thioredoxin_7"/>
    <property type="match status" value="1"/>
</dbReference>